<organism evidence="1 2">
    <name type="scientific">Paenibacillus antibioticophila</name>
    <dbReference type="NCBI Taxonomy" id="1274374"/>
    <lineage>
        <taxon>Bacteria</taxon>
        <taxon>Bacillati</taxon>
        <taxon>Bacillota</taxon>
        <taxon>Bacilli</taxon>
        <taxon>Bacillales</taxon>
        <taxon>Paenibacillaceae</taxon>
        <taxon>Paenibacillus</taxon>
    </lineage>
</organism>
<dbReference type="EMBL" id="BORR01000030">
    <property type="protein sequence ID" value="GIO39945.1"/>
    <property type="molecule type" value="Genomic_DNA"/>
</dbReference>
<reference evidence="1 2" key="1">
    <citation type="submission" date="2021-03" db="EMBL/GenBank/DDBJ databases">
        <title>Antimicrobial resistance genes in bacteria isolated from Japanese honey, and their potential for conferring macrolide and lincosamide resistance in the American foulbrood pathogen Paenibacillus larvae.</title>
        <authorList>
            <person name="Okamoto M."/>
            <person name="Kumagai M."/>
            <person name="Kanamori H."/>
            <person name="Takamatsu D."/>
        </authorList>
    </citation>
    <scope>NUCLEOTIDE SEQUENCE [LARGE SCALE GENOMIC DNA]</scope>
    <source>
        <strain evidence="1 2">J41TS12</strain>
    </source>
</reference>
<proteinExistence type="predicted"/>
<comment type="caution">
    <text evidence="1">The sequence shown here is derived from an EMBL/GenBank/DDBJ whole genome shotgun (WGS) entry which is preliminary data.</text>
</comment>
<gene>
    <name evidence="1" type="ORF">J41TS12_48060</name>
</gene>
<sequence length="87" mass="9777">MNNGESAAGKYGETELIPAISNVRMYKETVSFWFMVGQYLHFPESGFFLFDEMKEGGALSSSYDDFWHTLASEAHFTRCPLHAAALS</sequence>
<protein>
    <submittedName>
        <fullName evidence="1">Uncharacterized protein</fullName>
    </submittedName>
</protein>
<evidence type="ECO:0000313" key="1">
    <source>
        <dbReference type="EMBL" id="GIO39945.1"/>
    </source>
</evidence>
<keyword evidence="2" id="KW-1185">Reference proteome</keyword>
<name>A0A919XZZ4_9BACL</name>
<dbReference type="Proteomes" id="UP000681162">
    <property type="component" value="Unassembled WGS sequence"/>
</dbReference>
<dbReference type="AlphaFoldDB" id="A0A919XZZ4"/>
<accession>A0A919XZZ4</accession>
<evidence type="ECO:0000313" key="2">
    <source>
        <dbReference type="Proteomes" id="UP000681162"/>
    </source>
</evidence>